<reference evidence="1" key="1">
    <citation type="submission" date="2022-12" db="EMBL/GenBank/DDBJ databases">
        <authorList>
            <person name="Petersen C."/>
        </authorList>
    </citation>
    <scope>NUCLEOTIDE SEQUENCE</scope>
    <source>
        <strain evidence="1">IBT 3081</strain>
    </source>
</reference>
<protein>
    <submittedName>
        <fullName evidence="1">Uncharacterized protein</fullName>
    </submittedName>
</protein>
<reference evidence="1" key="2">
    <citation type="journal article" date="2023" name="IMA Fungus">
        <title>Comparative genomic study of the Penicillium genus elucidates a diverse pangenome and 15 lateral gene transfer events.</title>
        <authorList>
            <person name="Petersen C."/>
            <person name="Sorensen T."/>
            <person name="Nielsen M.R."/>
            <person name="Sondergaard T.E."/>
            <person name="Sorensen J.L."/>
            <person name="Fitzpatrick D.A."/>
            <person name="Frisvad J.C."/>
            <person name="Nielsen K.L."/>
        </authorList>
    </citation>
    <scope>NUCLEOTIDE SEQUENCE</scope>
    <source>
        <strain evidence="1">IBT 3081</strain>
    </source>
</reference>
<dbReference type="AlphaFoldDB" id="A0A9W9RIL6"/>
<organism evidence="1 2">
    <name type="scientific">Penicillium concentricum</name>
    <dbReference type="NCBI Taxonomy" id="293559"/>
    <lineage>
        <taxon>Eukaryota</taxon>
        <taxon>Fungi</taxon>
        <taxon>Dikarya</taxon>
        <taxon>Ascomycota</taxon>
        <taxon>Pezizomycotina</taxon>
        <taxon>Eurotiomycetes</taxon>
        <taxon>Eurotiomycetidae</taxon>
        <taxon>Eurotiales</taxon>
        <taxon>Aspergillaceae</taxon>
        <taxon>Penicillium</taxon>
    </lineage>
</organism>
<dbReference type="EMBL" id="JAPZBT010000004">
    <property type="protein sequence ID" value="KAJ5360811.1"/>
    <property type="molecule type" value="Genomic_DNA"/>
</dbReference>
<comment type="caution">
    <text evidence="1">The sequence shown here is derived from an EMBL/GenBank/DDBJ whole genome shotgun (WGS) entry which is preliminary data.</text>
</comment>
<dbReference type="OrthoDB" id="5412996at2759"/>
<evidence type="ECO:0000313" key="2">
    <source>
        <dbReference type="Proteomes" id="UP001147752"/>
    </source>
</evidence>
<sequence length="350" mass="40550">MNPGMHFDDVAWEKNTDIYDDWPCNLYAQDACNEIRIFLSEHYRPRKHQEFRPFKTGCFNPSPLKTFTNNGGAIIRFPLPEKVRNEVSAMRFILDKTKTSDKFPIPVPFLSPWGRRKESPSKSAPFIIIDYIDHMGNMRDLLEIPISRQKGEHLILDPDISIIRLESLHGKLANIVLSLSTLVLSRRNDDSTWKVLHRPLSYSMNEIVQLGTLPRSKLPTTTYNKASSYFETLAELHISHLISQRNDSVKSEDDCRRKFMRRFLFRKLVRDKKPALSHFGVTTFDHRTSWLIKLKVSPGLWIGSSHIPPPSNLLIRCLSGFFSKSRSISLKALMTGVRSMGNDYRPFFRR</sequence>
<name>A0A9W9RIL6_9EURO</name>
<evidence type="ECO:0000313" key="1">
    <source>
        <dbReference type="EMBL" id="KAJ5360811.1"/>
    </source>
</evidence>
<accession>A0A9W9RIL6</accession>
<proteinExistence type="predicted"/>
<dbReference type="RefSeq" id="XP_056576297.1">
    <property type="nucleotide sequence ID" value="XM_056727725.1"/>
</dbReference>
<keyword evidence="2" id="KW-1185">Reference proteome</keyword>
<dbReference type="GeneID" id="81466908"/>
<gene>
    <name evidence="1" type="ORF">N7517_010002</name>
</gene>
<dbReference type="Proteomes" id="UP001147752">
    <property type="component" value="Unassembled WGS sequence"/>
</dbReference>